<comment type="caution">
    <text evidence="1">The sequence shown here is derived from an EMBL/GenBank/DDBJ whole genome shotgun (WGS) entry which is preliminary data.</text>
</comment>
<proteinExistence type="predicted"/>
<sequence length="100" mass="11374">MLVAQTLTLVASSPQTPMIAPGSSYIASYDRTHMFPHPLYQRNGSGHRKNAPSVTQPSQIDLKKSILERFFFSFMISSLFPLRFAFPRIQILNSWSSNRL</sequence>
<name>A0ABD2VFW1_9SOLN</name>
<dbReference type="AlphaFoldDB" id="A0ABD2VFW1"/>
<accession>A0ABD2VFW1</accession>
<protein>
    <submittedName>
        <fullName evidence="1">Uncharacterized protein</fullName>
    </submittedName>
</protein>
<reference evidence="1 2" key="1">
    <citation type="submission" date="2024-05" db="EMBL/GenBank/DDBJ databases">
        <title>De novo assembly of an allotetraploid wild potato.</title>
        <authorList>
            <person name="Hosaka A.J."/>
        </authorList>
    </citation>
    <scope>NUCLEOTIDE SEQUENCE [LARGE SCALE GENOMIC DNA]</scope>
    <source>
        <tissue evidence="1">Young leaves</tissue>
    </source>
</reference>
<gene>
    <name evidence="1" type="ORF">AABB24_000560</name>
</gene>
<evidence type="ECO:0000313" key="1">
    <source>
        <dbReference type="EMBL" id="KAL3379979.1"/>
    </source>
</evidence>
<dbReference type="EMBL" id="JBJKTR010000001">
    <property type="protein sequence ID" value="KAL3379979.1"/>
    <property type="molecule type" value="Genomic_DNA"/>
</dbReference>
<organism evidence="1 2">
    <name type="scientific">Solanum stoloniferum</name>
    <dbReference type="NCBI Taxonomy" id="62892"/>
    <lineage>
        <taxon>Eukaryota</taxon>
        <taxon>Viridiplantae</taxon>
        <taxon>Streptophyta</taxon>
        <taxon>Embryophyta</taxon>
        <taxon>Tracheophyta</taxon>
        <taxon>Spermatophyta</taxon>
        <taxon>Magnoliopsida</taxon>
        <taxon>eudicotyledons</taxon>
        <taxon>Gunneridae</taxon>
        <taxon>Pentapetalae</taxon>
        <taxon>asterids</taxon>
        <taxon>lamiids</taxon>
        <taxon>Solanales</taxon>
        <taxon>Solanaceae</taxon>
        <taxon>Solanoideae</taxon>
        <taxon>Solaneae</taxon>
        <taxon>Solanum</taxon>
    </lineage>
</organism>
<evidence type="ECO:0000313" key="2">
    <source>
        <dbReference type="Proteomes" id="UP001627284"/>
    </source>
</evidence>
<dbReference type="Proteomes" id="UP001627284">
    <property type="component" value="Unassembled WGS sequence"/>
</dbReference>
<keyword evidence="2" id="KW-1185">Reference proteome</keyword>